<reference evidence="1" key="1">
    <citation type="submission" date="2018-05" db="EMBL/GenBank/DDBJ databases">
        <authorList>
            <person name="Lanie J.A."/>
            <person name="Ng W.-L."/>
            <person name="Kazmierczak K.M."/>
            <person name="Andrzejewski T.M."/>
            <person name="Davidsen T.M."/>
            <person name="Wayne K.J."/>
            <person name="Tettelin H."/>
            <person name="Glass J.I."/>
            <person name="Rusch D."/>
            <person name="Podicherti R."/>
            <person name="Tsui H.-C.T."/>
            <person name="Winkler M.E."/>
        </authorList>
    </citation>
    <scope>NUCLEOTIDE SEQUENCE</scope>
</reference>
<evidence type="ECO:0000313" key="1">
    <source>
        <dbReference type="EMBL" id="SVA22259.1"/>
    </source>
</evidence>
<dbReference type="EMBL" id="UINC01005587">
    <property type="protein sequence ID" value="SVA22259.1"/>
    <property type="molecule type" value="Genomic_DNA"/>
</dbReference>
<sequence>MNIIELSKKLYSEKPKPACTQRISLIEGHSLNEQFEIISLVVLEGLEKKLVCNPAFDKCEDKRKFILRMTILLKLYLASVGVRLNIELVSKKDIKGVKLVKSPNFWK</sequence>
<proteinExistence type="predicted"/>
<gene>
    <name evidence="1" type="ORF">METZ01_LOCUS75113</name>
</gene>
<organism evidence="1">
    <name type="scientific">marine metagenome</name>
    <dbReference type="NCBI Taxonomy" id="408172"/>
    <lineage>
        <taxon>unclassified sequences</taxon>
        <taxon>metagenomes</taxon>
        <taxon>ecological metagenomes</taxon>
    </lineage>
</organism>
<dbReference type="AlphaFoldDB" id="A0A381U2C0"/>
<accession>A0A381U2C0</accession>
<name>A0A381U2C0_9ZZZZ</name>
<protein>
    <submittedName>
        <fullName evidence="1">Uncharacterized protein</fullName>
    </submittedName>
</protein>
<feature type="non-terminal residue" evidence="1">
    <location>
        <position position="107"/>
    </location>
</feature>